<evidence type="ECO:0000313" key="2">
    <source>
        <dbReference type="Proteomes" id="UP000268658"/>
    </source>
</evidence>
<accession>A0A3S4Z6N4</accession>
<proteinExistence type="predicted"/>
<evidence type="ECO:0000313" key="1">
    <source>
        <dbReference type="EMBL" id="VEI14229.1"/>
    </source>
</evidence>
<dbReference type="Proteomes" id="UP000268658">
    <property type="component" value="Chromosome"/>
</dbReference>
<sequence length="49" mass="5226">MTSTGRRATALPLVVRTARTERAAAPSSSFAPSHAMNQQVMACCCRCMP</sequence>
<gene>
    <name evidence="1" type="ORF">NCTC10951_00082</name>
</gene>
<dbReference type="AlphaFoldDB" id="A0A3S4Z6N4"/>
<dbReference type="KEGG" id="avc:NCTC10951_00082"/>
<organism evidence="1 2">
    <name type="scientific">Actinomyces viscosus</name>
    <dbReference type="NCBI Taxonomy" id="1656"/>
    <lineage>
        <taxon>Bacteria</taxon>
        <taxon>Bacillati</taxon>
        <taxon>Actinomycetota</taxon>
        <taxon>Actinomycetes</taxon>
        <taxon>Actinomycetales</taxon>
        <taxon>Actinomycetaceae</taxon>
        <taxon>Actinomyces</taxon>
    </lineage>
</organism>
<dbReference type="RefSeq" id="WP_164719320.1">
    <property type="nucleotide sequence ID" value="NZ_JASPER010000060.1"/>
</dbReference>
<dbReference type="EMBL" id="LR134477">
    <property type="protein sequence ID" value="VEI14229.1"/>
    <property type="molecule type" value="Genomic_DNA"/>
</dbReference>
<reference evidence="1 2" key="1">
    <citation type="submission" date="2018-12" db="EMBL/GenBank/DDBJ databases">
        <authorList>
            <consortium name="Pathogen Informatics"/>
        </authorList>
    </citation>
    <scope>NUCLEOTIDE SEQUENCE [LARGE SCALE GENOMIC DNA]</scope>
    <source>
        <strain evidence="1 2">NCTC10951</strain>
    </source>
</reference>
<name>A0A3S4Z6N4_ACTVI</name>
<protein>
    <submittedName>
        <fullName evidence="1">Uncharacterized protein</fullName>
    </submittedName>
</protein>